<dbReference type="EMBL" id="JAZHXI010000002">
    <property type="protein sequence ID" value="KAL2074217.1"/>
    <property type="molecule type" value="Genomic_DNA"/>
</dbReference>
<proteinExistence type="predicted"/>
<feature type="region of interest" description="Disordered" evidence="1">
    <location>
        <begin position="1"/>
        <end position="24"/>
    </location>
</feature>
<name>A0ABR4CWL3_9HELO</name>
<evidence type="ECO:0000313" key="3">
    <source>
        <dbReference type="Proteomes" id="UP001595075"/>
    </source>
</evidence>
<dbReference type="Proteomes" id="UP001595075">
    <property type="component" value="Unassembled WGS sequence"/>
</dbReference>
<feature type="compositionally biased region" description="Low complexity" evidence="1">
    <location>
        <begin position="10"/>
        <end position="24"/>
    </location>
</feature>
<gene>
    <name evidence="2" type="ORF">VTL71DRAFT_7995</name>
</gene>
<accession>A0ABR4CWL3</accession>
<reference evidence="2 3" key="1">
    <citation type="journal article" date="2024" name="Commun. Biol.">
        <title>Comparative genomic analysis of thermophilic fungi reveals convergent evolutionary adaptations and gene losses.</title>
        <authorList>
            <person name="Steindorff A.S."/>
            <person name="Aguilar-Pontes M.V."/>
            <person name="Robinson A.J."/>
            <person name="Andreopoulos B."/>
            <person name="LaButti K."/>
            <person name="Kuo A."/>
            <person name="Mondo S."/>
            <person name="Riley R."/>
            <person name="Otillar R."/>
            <person name="Haridas S."/>
            <person name="Lipzen A."/>
            <person name="Grimwood J."/>
            <person name="Schmutz J."/>
            <person name="Clum A."/>
            <person name="Reid I.D."/>
            <person name="Moisan M.C."/>
            <person name="Butler G."/>
            <person name="Nguyen T.T.M."/>
            <person name="Dewar K."/>
            <person name="Conant G."/>
            <person name="Drula E."/>
            <person name="Henrissat B."/>
            <person name="Hansel C."/>
            <person name="Singer S."/>
            <person name="Hutchinson M.I."/>
            <person name="de Vries R.P."/>
            <person name="Natvig D.O."/>
            <person name="Powell A.J."/>
            <person name="Tsang A."/>
            <person name="Grigoriev I.V."/>
        </authorList>
    </citation>
    <scope>NUCLEOTIDE SEQUENCE [LARGE SCALE GENOMIC DNA]</scope>
    <source>
        <strain evidence="2 3">CBS 494.80</strain>
    </source>
</reference>
<evidence type="ECO:0000313" key="2">
    <source>
        <dbReference type="EMBL" id="KAL2074217.1"/>
    </source>
</evidence>
<organism evidence="2 3">
    <name type="scientific">Oculimacula yallundae</name>
    <dbReference type="NCBI Taxonomy" id="86028"/>
    <lineage>
        <taxon>Eukaryota</taxon>
        <taxon>Fungi</taxon>
        <taxon>Dikarya</taxon>
        <taxon>Ascomycota</taxon>
        <taxon>Pezizomycotina</taxon>
        <taxon>Leotiomycetes</taxon>
        <taxon>Helotiales</taxon>
        <taxon>Ploettnerulaceae</taxon>
        <taxon>Oculimacula</taxon>
    </lineage>
</organism>
<sequence>MHAGRHERLPSQSLSPSSSLPIPSNVRAIDSKQYITLPRIRTQETDIWNTIELLLAASSTSPPYVAWSQVCDKFFSGTDKSGAVSFPNPGPFVPAISKCKEIRCTREELLGVCRHELRSLFKGNVSFGLAWLRRERLRWHPDRFAARIGRGEDKREAREMAGEMFGLVQRLVEEFEER</sequence>
<protein>
    <submittedName>
        <fullName evidence="2">Uncharacterized protein</fullName>
    </submittedName>
</protein>
<comment type="caution">
    <text evidence="2">The sequence shown here is derived from an EMBL/GenBank/DDBJ whole genome shotgun (WGS) entry which is preliminary data.</text>
</comment>
<keyword evidence="3" id="KW-1185">Reference proteome</keyword>
<evidence type="ECO:0000256" key="1">
    <source>
        <dbReference type="SAM" id="MobiDB-lite"/>
    </source>
</evidence>